<feature type="compositionally biased region" description="Pro residues" evidence="1">
    <location>
        <begin position="18"/>
        <end position="34"/>
    </location>
</feature>
<dbReference type="InterPro" id="IPR023631">
    <property type="entry name" value="Amidase_dom"/>
</dbReference>
<dbReference type="InterPro" id="IPR036928">
    <property type="entry name" value="AS_sf"/>
</dbReference>
<dbReference type="AlphaFoldDB" id="A0A5A7NS28"/>
<protein>
    <recommendedName>
        <fullName evidence="2">Amidase domain-containing protein</fullName>
    </recommendedName>
</protein>
<feature type="region of interest" description="Disordered" evidence="1">
    <location>
        <begin position="1"/>
        <end position="40"/>
    </location>
</feature>
<dbReference type="RefSeq" id="WP_225873693.1">
    <property type="nucleotide sequence ID" value="NZ_BKDJ01000004.1"/>
</dbReference>
<comment type="caution">
    <text evidence="3">The sequence shown here is derived from an EMBL/GenBank/DDBJ whole genome shotgun (WGS) entry which is preliminary data.</text>
</comment>
<gene>
    <name evidence="3" type="ORF">NCCP1664_11050</name>
</gene>
<evidence type="ECO:0000313" key="3">
    <source>
        <dbReference type="EMBL" id="GER22608.1"/>
    </source>
</evidence>
<evidence type="ECO:0000313" key="4">
    <source>
        <dbReference type="Proteomes" id="UP000325307"/>
    </source>
</evidence>
<dbReference type="PANTHER" id="PTHR46310:SF7">
    <property type="entry name" value="AMIDASE 1"/>
    <property type="match status" value="1"/>
</dbReference>
<proteinExistence type="predicted"/>
<evidence type="ECO:0000256" key="1">
    <source>
        <dbReference type="SAM" id="MobiDB-lite"/>
    </source>
</evidence>
<dbReference type="PROSITE" id="PS00571">
    <property type="entry name" value="AMIDASES"/>
    <property type="match status" value="1"/>
</dbReference>
<dbReference type="InterPro" id="IPR020556">
    <property type="entry name" value="Amidase_CS"/>
</dbReference>
<dbReference type="Proteomes" id="UP000325307">
    <property type="component" value="Unassembled WGS sequence"/>
</dbReference>
<dbReference type="InterPro" id="IPR032710">
    <property type="entry name" value="NTF2-like_dom_sf"/>
</dbReference>
<dbReference type="Pfam" id="PF01425">
    <property type="entry name" value="Amidase"/>
    <property type="match status" value="1"/>
</dbReference>
<dbReference type="Pfam" id="PF11533">
    <property type="entry name" value="AtzH-like"/>
    <property type="match status" value="1"/>
</dbReference>
<dbReference type="EMBL" id="BKDJ01000004">
    <property type="protein sequence ID" value="GER22608.1"/>
    <property type="molecule type" value="Genomic_DNA"/>
</dbReference>
<organism evidence="3 4">
    <name type="scientific">Zafaria cholistanensis</name>
    <dbReference type="NCBI Taxonomy" id="1682741"/>
    <lineage>
        <taxon>Bacteria</taxon>
        <taxon>Bacillati</taxon>
        <taxon>Actinomycetota</taxon>
        <taxon>Actinomycetes</taxon>
        <taxon>Micrococcales</taxon>
        <taxon>Micrococcaceae</taxon>
        <taxon>Zafaria</taxon>
    </lineage>
</organism>
<dbReference type="Gene3D" id="3.10.450.50">
    <property type="match status" value="1"/>
</dbReference>
<dbReference type="Gene3D" id="3.90.1300.10">
    <property type="entry name" value="Amidase signature (AS) domain"/>
    <property type="match status" value="1"/>
</dbReference>
<reference evidence="3 4" key="1">
    <citation type="submission" date="2019-09" db="EMBL/GenBank/DDBJ databases">
        <title>Arthrobacter zafarii sp. nov., a moderately thermotolerant and halotolerant actinobacterium isolated from Cholistan desert soil of Pakistan.</title>
        <authorList>
            <person name="Amin A."/>
            <person name="Ahmed I."/>
            <person name="Khalid N."/>
            <person name="Schumann P."/>
            <person name="Busse H.J."/>
            <person name="Khan I.U."/>
            <person name="Li S."/>
            <person name="Li W.J."/>
        </authorList>
    </citation>
    <scope>NUCLEOTIDE SEQUENCE [LARGE SCALE GENOMIC DNA]</scope>
    <source>
        <strain evidence="3 4">NCCP-1664</strain>
    </source>
</reference>
<dbReference type="SUPFAM" id="SSF75304">
    <property type="entry name" value="Amidase signature (AS) enzymes"/>
    <property type="match status" value="1"/>
</dbReference>
<dbReference type="SUPFAM" id="SSF54427">
    <property type="entry name" value="NTF2-like"/>
    <property type="match status" value="1"/>
</dbReference>
<feature type="compositionally biased region" description="Low complexity" evidence="1">
    <location>
        <begin position="8"/>
        <end position="17"/>
    </location>
</feature>
<dbReference type="PANTHER" id="PTHR46310">
    <property type="entry name" value="AMIDASE 1"/>
    <property type="match status" value="1"/>
</dbReference>
<feature type="domain" description="Amidase" evidence="2">
    <location>
        <begin position="175"/>
        <end position="337"/>
    </location>
</feature>
<keyword evidence="4" id="KW-1185">Reference proteome</keyword>
<accession>A0A5A7NS28</accession>
<evidence type="ECO:0000259" key="2">
    <source>
        <dbReference type="Pfam" id="PF01425"/>
    </source>
</evidence>
<sequence>MSAVHPRPAAQEAGAPGTPTPGTPTPGTPAPGTPTPSTAIPGLMEAFWEYERALMENDLPAMDALFAPGSDTMRGDSSGLLVGHEAISGFRGTRGGAPKRRIVATEVRALGPEHAVVVAVTELLSGGRGQQTQVWVRNGGTWQVAVAHVAVSPPAFDRRVWRVVGDPLVPPAAPGILDGETVAVKDLYAVAGQRVGAGSPAHLAQAVPETTTAAAVAALLGAGASVKGMAATDEFAYSLAGTNTHYGTPPNPKAPFRISGGSSSGSASAVSLGHASIGLGTDTGGSVRVPSAYQGLWGIRTTHGAVSTEGLVPLAPSFDTVGWMARTPEVLEAVGRVLLPAAAPAAAFPGLRLVPGLLDLADGDVAAAIRAALDRWEADGPAGRIEPAGPIDPDRHRAWLKAFQAIQGREAWAAHGEWVGRHGDRLAPDVAGRFRLAAACTAEQEAAARQLAAEARAAVRALVGDGILVVPSAASVAPLARDSAAGGEAIERQRQRTLLLTCLAGLAGLPAVNVPLETAEGLPCGVSLVGAAGSDTALLAWAGRLPGAAP</sequence>
<name>A0A5A7NS28_9MICC</name>
<dbReference type="InterPro" id="IPR024507">
    <property type="entry name" value="AtzH-like"/>
</dbReference>